<feature type="non-terminal residue" evidence="1">
    <location>
        <position position="1"/>
    </location>
</feature>
<accession>A0A9J5Z351</accession>
<evidence type="ECO:0000313" key="1">
    <source>
        <dbReference type="EMBL" id="KAG5606319.1"/>
    </source>
</evidence>
<dbReference type="AlphaFoldDB" id="A0A9J5Z351"/>
<protein>
    <submittedName>
        <fullName evidence="1">Uncharacterized protein</fullName>
    </submittedName>
</protein>
<name>A0A9J5Z351_SOLCO</name>
<evidence type="ECO:0000313" key="2">
    <source>
        <dbReference type="Proteomes" id="UP000824120"/>
    </source>
</evidence>
<organism evidence="1 2">
    <name type="scientific">Solanum commersonii</name>
    <name type="common">Commerson's wild potato</name>
    <name type="synonym">Commerson's nightshade</name>
    <dbReference type="NCBI Taxonomy" id="4109"/>
    <lineage>
        <taxon>Eukaryota</taxon>
        <taxon>Viridiplantae</taxon>
        <taxon>Streptophyta</taxon>
        <taxon>Embryophyta</taxon>
        <taxon>Tracheophyta</taxon>
        <taxon>Spermatophyta</taxon>
        <taxon>Magnoliopsida</taxon>
        <taxon>eudicotyledons</taxon>
        <taxon>Gunneridae</taxon>
        <taxon>Pentapetalae</taxon>
        <taxon>asterids</taxon>
        <taxon>lamiids</taxon>
        <taxon>Solanales</taxon>
        <taxon>Solanaceae</taxon>
        <taxon>Solanoideae</taxon>
        <taxon>Solaneae</taxon>
        <taxon>Solanum</taxon>
    </lineage>
</organism>
<dbReference type="EMBL" id="JACXVP010000005">
    <property type="protein sequence ID" value="KAG5606319.1"/>
    <property type="molecule type" value="Genomic_DNA"/>
</dbReference>
<reference evidence="1 2" key="1">
    <citation type="submission" date="2020-09" db="EMBL/GenBank/DDBJ databases">
        <title>De no assembly of potato wild relative species, Solanum commersonii.</title>
        <authorList>
            <person name="Cho K."/>
        </authorList>
    </citation>
    <scope>NUCLEOTIDE SEQUENCE [LARGE SCALE GENOMIC DNA]</scope>
    <source>
        <strain evidence="1">LZ3.2</strain>
        <tissue evidence="1">Leaf</tissue>
    </source>
</reference>
<dbReference type="Proteomes" id="UP000824120">
    <property type="component" value="Chromosome 5"/>
</dbReference>
<sequence length="278" mass="32546">FRAWTHVISFSFFDLKAWQGLEERKTLHIVEVVQRRSQFTSKTGKSNSIRGDEAENVKLEARNVNSLMESHLNKKIEASEAQLPIVVDDDQLVGKKEEFQPFNYTLFLNIDVEKEYKSENDVNNVALELRHFEYHSKHFSISFELMDKCIDEVQVPYILKFLSPHRQNDIPHLRAKKCKMRHILLGSFIFIPPPLERNRKIDAKLGVLEKSEYPKFGAKEHVLWSADKPHGKFRKAILYRPMVQNVKMLKASMKRDETEEGQGSATLFQRLREGYKNN</sequence>
<keyword evidence="2" id="KW-1185">Reference proteome</keyword>
<gene>
    <name evidence="1" type="ORF">H5410_027811</name>
</gene>
<comment type="caution">
    <text evidence="1">The sequence shown here is derived from an EMBL/GenBank/DDBJ whole genome shotgun (WGS) entry which is preliminary data.</text>
</comment>
<proteinExistence type="predicted"/>